<dbReference type="SUPFAM" id="SSF51735">
    <property type="entry name" value="NAD(P)-binding Rossmann-fold domains"/>
    <property type="match status" value="1"/>
</dbReference>
<accession>A0A839RNL0</accession>
<evidence type="ECO:0000256" key="1">
    <source>
        <dbReference type="SAM" id="MobiDB-lite"/>
    </source>
</evidence>
<feature type="region of interest" description="Disordered" evidence="1">
    <location>
        <begin position="60"/>
        <end position="93"/>
    </location>
</feature>
<gene>
    <name evidence="2" type="ORF">FHU29_002529</name>
</gene>
<dbReference type="InterPro" id="IPR036291">
    <property type="entry name" value="NAD(P)-bd_dom_sf"/>
</dbReference>
<dbReference type="InterPro" id="IPR002347">
    <property type="entry name" value="SDR_fam"/>
</dbReference>
<evidence type="ECO:0000313" key="3">
    <source>
        <dbReference type="Proteomes" id="UP000567922"/>
    </source>
</evidence>
<dbReference type="Pfam" id="PF00106">
    <property type="entry name" value="adh_short"/>
    <property type="match status" value="1"/>
</dbReference>
<dbReference type="Proteomes" id="UP000567922">
    <property type="component" value="Unassembled WGS sequence"/>
</dbReference>
<dbReference type="OrthoDB" id="3237043at2"/>
<comment type="caution">
    <text evidence="2">The sequence shown here is derived from an EMBL/GenBank/DDBJ whole genome shotgun (WGS) entry which is preliminary data.</text>
</comment>
<name>A0A839RNL0_9ACTN</name>
<dbReference type="Gene3D" id="3.40.50.720">
    <property type="entry name" value="NAD(P)-binding Rossmann-like Domain"/>
    <property type="match status" value="1"/>
</dbReference>
<sequence length="93" mass="9952">MGIYNTQEVADELAYIEANIEPLTGGDTKRVLITGSTGGIGQLAAAYFLRQGHGVIAHARNEQRAADVRRDLPGAGRRSDRRSPRPRPDPGAG</sequence>
<dbReference type="RefSeq" id="WP_064439957.1">
    <property type="nucleotide sequence ID" value="NZ_BDDI01000006.1"/>
</dbReference>
<dbReference type="AlphaFoldDB" id="A0A839RNL0"/>
<protein>
    <submittedName>
        <fullName evidence="2">NADPH:quinone reductase-like Zn-dependent oxidoreductase</fullName>
    </submittedName>
</protein>
<organism evidence="2 3">
    <name type="scientific">Hoyosella altamirensis</name>
    <dbReference type="NCBI Taxonomy" id="616997"/>
    <lineage>
        <taxon>Bacteria</taxon>
        <taxon>Bacillati</taxon>
        <taxon>Actinomycetota</taxon>
        <taxon>Actinomycetes</taxon>
        <taxon>Mycobacteriales</taxon>
        <taxon>Hoyosellaceae</taxon>
        <taxon>Hoyosella</taxon>
    </lineage>
</organism>
<keyword evidence="3" id="KW-1185">Reference proteome</keyword>
<evidence type="ECO:0000313" key="2">
    <source>
        <dbReference type="EMBL" id="MBB3038080.1"/>
    </source>
</evidence>
<dbReference type="EMBL" id="JACHWS010000002">
    <property type="protein sequence ID" value="MBB3038080.1"/>
    <property type="molecule type" value="Genomic_DNA"/>
</dbReference>
<reference evidence="2 3" key="1">
    <citation type="submission" date="2020-08" db="EMBL/GenBank/DDBJ databases">
        <title>Sequencing the genomes of 1000 actinobacteria strains.</title>
        <authorList>
            <person name="Klenk H.-P."/>
        </authorList>
    </citation>
    <scope>NUCLEOTIDE SEQUENCE [LARGE SCALE GENOMIC DNA]</scope>
    <source>
        <strain evidence="2 3">DSM 45258</strain>
    </source>
</reference>
<proteinExistence type="predicted"/>